<keyword evidence="3" id="KW-1185">Reference proteome</keyword>
<evidence type="ECO:0000313" key="3">
    <source>
        <dbReference type="Proteomes" id="UP001066276"/>
    </source>
</evidence>
<evidence type="ECO:0000313" key="2">
    <source>
        <dbReference type="EMBL" id="KAJ1195228.1"/>
    </source>
</evidence>
<organism evidence="2 3">
    <name type="scientific">Pleurodeles waltl</name>
    <name type="common">Iberian ribbed newt</name>
    <dbReference type="NCBI Taxonomy" id="8319"/>
    <lineage>
        <taxon>Eukaryota</taxon>
        <taxon>Metazoa</taxon>
        <taxon>Chordata</taxon>
        <taxon>Craniata</taxon>
        <taxon>Vertebrata</taxon>
        <taxon>Euteleostomi</taxon>
        <taxon>Amphibia</taxon>
        <taxon>Batrachia</taxon>
        <taxon>Caudata</taxon>
        <taxon>Salamandroidea</taxon>
        <taxon>Salamandridae</taxon>
        <taxon>Pleurodelinae</taxon>
        <taxon>Pleurodeles</taxon>
    </lineage>
</organism>
<gene>
    <name evidence="2" type="ORF">NDU88_004509</name>
</gene>
<proteinExistence type="predicted"/>
<evidence type="ECO:0000256" key="1">
    <source>
        <dbReference type="SAM" id="MobiDB-lite"/>
    </source>
</evidence>
<protein>
    <submittedName>
        <fullName evidence="2">Uncharacterized protein</fullName>
    </submittedName>
</protein>
<sequence>MRTRPVRVSPTAHISETKVAQSRSPRSQSLILAPLNGEKKAEKWERHNLLEADGERVADCGQLRGVGAGAEACAERTTGESSRCSWVGQRLCWEPS</sequence>
<feature type="region of interest" description="Disordered" evidence="1">
    <location>
        <begin position="1"/>
        <end position="27"/>
    </location>
</feature>
<dbReference type="AlphaFoldDB" id="A0AAV7V1E4"/>
<reference evidence="2" key="1">
    <citation type="journal article" date="2022" name="bioRxiv">
        <title>Sequencing and chromosome-scale assembly of the giantPleurodeles waltlgenome.</title>
        <authorList>
            <person name="Brown T."/>
            <person name="Elewa A."/>
            <person name="Iarovenko S."/>
            <person name="Subramanian E."/>
            <person name="Araus A.J."/>
            <person name="Petzold A."/>
            <person name="Susuki M."/>
            <person name="Suzuki K.-i.T."/>
            <person name="Hayashi T."/>
            <person name="Toyoda A."/>
            <person name="Oliveira C."/>
            <person name="Osipova E."/>
            <person name="Leigh N.D."/>
            <person name="Simon A."/>
            <person name="Yun M.H."/>
        </authorList>
    </citation>
    <scope>NUCLEOTIDE SEQUENCE</scope>
    <source>
        <strain evidence="2">20211129_DDA</strain>
        <tissue evidence="2">Liver</tissue>
    </source>
</reference>
<feature type="compositionally biased region" description="Polar residues" evidence="1">
    <location>
        <begin position="12"/>
        <end position="27"/>
    </location>
</feature>
<comment type="caution">
    <text evidence="2">The sequence shown here is derived from an EMBL/GenBank/DDBJ whole genome shotgun (WGS) entry which is preliminary data.</text>
</comment>
<dbReference type="Proteomes" id="UP001066276">
    <property type="component" value="Chromosome 2_2"/>
</dbReference>
<accession>A0AAV7V1E4</accession>
<name>A0AAV7V1E4_PLEWA</name>
<dbReference type="EMBL" id="JANPWB010000004">
    <property type="protein sequence ID" value="KAJ1195228.1"/>
    <property type="molecule type" value="Genomic_DNA"/>
</dbReference>